<keyword evidence="3" id="KW-1133">Transmembrane helix</keyword>
<feature type="coiled-coil region" evidence="1">
    <location>
        <begin position="65"/>
        <end position="92"/>
    </location>
</feature>
<name>A0A4P9A2S7_9BACT</name>
<dbReference type="OrthoDB" id="9795588at2"/>
<feature type="compositionally biased region" description="Polar residues" evidence="2">
    <location>
        <begin position="1"/>
        <end position="10"/>
    </location>
</feature>
<gene>
    <name evidence="4" type="ORF">FBF37_01195</name>
</gene>
<keyword evidence="3" id="KW-0812">Transmembrane</keyword>
<dbReference type="RefSeq" id="WP_138078700.1">
    <property type="nucleotide sequence ID" value="NZ_CP040004.1"/>
</dbReference>
<reference evidence="4 5" key="1">
    <citation type="submission" date="2019-04" db="EMBL/GenBank/DDBJ databases">
        <title>Saccharibacteria TM7 genomes.</title>
        <authorList>
            <person name="Bor B."/>
            <person name="He X."/>
            <person name="Chen T."/>
            <person name="Dewhirst F.E."/>
        </authorList>
    </citation>
    <scope>NUCLEOTIDE SEQUENCE [LARGE SCALE GENOMIC DNA]</scope>
    <source>
        <strain evidence="4 5">BB001</strain>
    </source>
</reference>
<sequence length="114" mass="12700">MYARSTTFTPRRQQQMRRNQNATRFRSNVKLGPVAHTVLVALMVAVLGLIYLTQATKTSAYSKESQGLDKQISELHAKKSELEVQNARLTALDKVKNSNVASAMSKPSQTDYAN</sequence>
<evidence type="ECO:0000313" key="4">
    <source>
        <dbReference type="EMBL" id="QCT42088.1"/>
    </source>
</evidence>
<dbReference type="KEGG" id="nft:FBF37_01195"/>
<evidence type="ECO:0000256" key="1">
    <source>
        <dbReference type="SAM" id="Coils"/>
    </source>
</evidence>
<keyword evidence="3" id="KW-0472">Membrane</keyword>
<feature type="region of interest" description="Disordered" evidence="2">
    <location>
        <begin position="1"/>
        <end position="22"/>
    </location>
</feature>
<feature type="compositionally biased region" description="Low complexity" evidence="2">
    <location>
        <begin position="11"/>
        <end position="21"/>
    </location>
</feature>
<dbReference type="AlphaFoldDB" id="A0A4P9A2S7"/>
<keyword evidence="1" id="KW-0175">Coiled coil</keyword>
<evidence type="ECO:0000256" key="2">
    <source>
        <dbReference type="SAM" id="MobiDB-lite"/>
    </source>
</evidence>
<evidence type="ECO:0000256" key="3">
    <source>
        <dbReference type="SAM" id="Phobius"/>
    </source>
</evidence>
<evidence type="ECO:0000313" key="5">
    <source>
        <dbReference type="Proteomes" id="UP000310639"/>
    </source>
</evidence>
<feature type="transmembrane region" description="Helical" evidence="3">
    <location>
        <begin position="34"/>
        <end position="53"/>
    </location>
</feature>
<dbReference type="EMBL" id="CP040004">
    <property type="protein sequence ID" value="QCT42088.1"/>
    <property type="molecule type" value="Genomic_DNA"/>
</dbReference>
<protein>
    <recommendedName>
        <fullName evidence="6">Cell division protein FtsL</fullName>
    </recommendedName>
</protein>
<accession>A0A4P9A2S7</accession>
<keyword evidence="5" id="KW-1185">Reference proteome</keyword>
<evidence type="ECO:0008006" key="6">
    <source>
        <dbReference type="Google" id="ProtNLM"/>
    </source>
</evidence>
<dbReference type="Proteomes" id="UP000310639">
    <property type="component" value="Chromosome"/>
</dbReference>
<proteinExistence type="predicted"/>
<organism evidence="4 5">
    <name type="scientific">Candidatus Nanosynbacter featherlites</name>
    <dbReference type="NCBI Taxonomy" id="2572088"/>
    <lineage>
        <taxon>Bacteria</taxon>
        <taxon>Candidatus Saccharimonadota</taxon>
        <taxon>Candidatus Saccharimonadia</taxon>
        <taxon>Candidatus Nanosynbacterales</taxon>
        <taxon>Candidatus Nanosynbacteraceae</taxon>
        <taxon>Candidatus Nanosynbacter</taxon>
    </lineage>
</organism>